<evidence type="ECO:0000313" key="10">
    <source>
        <dbReference type="Proteomes" id="UP000295292"/>
    </source>
</evidence>
<evidence type="ECO:0000256" key="7">
    <source>
        <dbReference type="ARBA" id="ARBA00023237"/>
    </source>
</evidence>
<dbReference type="Proteomes" id="UP000295292">
    <property type="component" value="Unassembled WGS sequence"/>
</dbReference>
<keyword evidence="7" id="KW-0998">Cell outer membrane</keyword>
<comment type="similarity">
    <text evidence="2">Belongs to the outer membrane factor (OMF) (TC 1.B.17) family.</text>
</comment>
<dbReference type="GO" id="GO:0015562">
    <property type="term" value="F:efflux transmembrane transporter activity"/>
    <property type="evidence" value="ECO:0007669"/>
    <property type="project" value="InterPro"/>
</dbReference>
<dbReference type="PANTHER" id="PTHR30026:SF20">
    <property type="entry name" value="OUTER MEMBRANE PROTEIN TOLC"/>
    <property type="match status" value="1"/>
</dbReference>
<keyword evidence="3" id="KW-0813">Transport</keyword>
<evidence type="ECO:0000256" key="3">
    <source>
        <dbReference type="ARBA" id="ARBA00022448"/>
    </source>
</evidence>
<organism evidence="9 10">
    <name type="scientific">Sphingobacterium yanglingense</name>
    <dbReference type="NCBI Taxonomy" id="1437280"/>
    <lineage>
        <taxon>Bacteria</taxon>
        <taxon>Pseudomonadati</taxon>
        <taxon>Bacteroidota</taxon>
        <taxon>Sphingobacteriia</taxon>
        <taxon>Sphingobacteriales</taxon>
        <taxon>Sphingobacteriaceae</taxon>
        <taxon>Sphingobacterium</taxon>
    </lineage>
</organism>
<dbReference type="EMBL" id="SNYV01000019">
    <property type="protein sequence ID" value="TDQ73409.1"/>
    <property type="molecule type" value="Genomic_DNA"/>
</dbReference>
<dbReference type="SUPFAM" id="SSF56954">
    <property type="entry name" value="Outer membrane efflux proteins (OEP)"/>
    <property type="match status" value="1"/>
</dbReference>
<keyword evidence="10" id="KW-1185">Reference proteome</keyword>
<accession>A0A4R6W8L7</accession>
<dbReference type="InterPro" id="IPR003423">
    <property type="entry name" value="OMP_efflux"/>
</dbReference>
<evidence type="ECO:0000313" key="9">
    <source>
        <dbReference type="EMBL" id="TDQ73409.1"/>
    </source>
</evidence>
<evidence type="ECO:0000256" key="8">
    <source>
        <dbReference type="SAM" id="Coils"/>
    </source>
</evidence>
<keyword evidence="6" id="KW-0472">Membrane</keyword>
<gene>
    <name evidence="9" type="ORF">CLV99_4461</name>
</gene>
<dbReference type="Gene3D" id="1.20.1600.10">
    <property type="entry name" value="Outer membrane efflux proteins (OEP)"/>
    <property type="match status" value="1"/>
</dbReference>
<keyword evidence="4" id="KW-1134">Transmembrane beta strand</keyword>
<feature type="coiled-coil region" evidence="8">
    <location>
        <begin position="358"/>
        <end position="396"/>
    </location>
</feature>
<evidence type="ECO:0000256" key="4">
    <source>
        <dbReference type="ARBA" id="ARBA00022452"/>
    </source>
</evidence>
<dbReference type="Pfam" id="PF02321">
    <property type="entry name" value="OEP"/>
    <property type="match status" value="1"/>
</dbReference>
<sequence>MKYPCSIDCSKTNEHSLDIPYDNWKSNYIHMKTKLVNLGVLLLLGPLGLSAQHQQHLTLDEVIHMAATQSSEAKFSDTKVLGRQLEVEQAKSKQLPDAQVNGQYMFMTTPNLDLKLALGAGGKPADIAANQLWIGQASVRMPIYTGGQIKGGIDIAKDARQAEEWNAVVTKEKLASHAINIYLNLYKAQQTNLLVTENIKQSEQRVSDFKAMLDNGLIARNDLLKAELQLSNYQVSLQEAQKNIKILNYQLANLLKIDEETALDQIDLTEIKGITPLQQASYTEASVNRSDIKSLESQHRITEDQLKVAKSSNLPKVFASAGYNAFGLHNIVTVTNAASLGMGISYDIGSLYKSKREINVAKNRIKEMDDHLEMLKDKVKIEVQQANENYTLAQKQNLVYRQAVEQASENYRITKDKYENGIADTDDLLTADVQQLQSKINLAISQANTIEKYYDLMLSNGALNIK</sequence>
<proteinExistence type="inferred from homology"/>
<dbReference type="InterPro" id="IPR051906">
    <property type="entry name" value="TolC-like"/>
</dbReference>
<keyword evidence="8" id="KW-0175">Coiled coil</keyword>
<dbReference type="GO" id="GO:1990281">
    <property type="term" value="C:efflux pump complex"/>
    <property type="evidence" value="ECO:0007669"/>
    <property type="project" value="TreeGrafter"/>
</dbReference>
<feature type="coiled-coil region" evidence="8">
    <location>
        <begin position="223"/>
        <end position="257"/>
    </location>
</feature>
<dbReference type="AlphaFoldDB" id="A0A4R6W8L7"/>
<reference evidence="9 10" key="1">
    <citation type="submission" date="2019-03" db="EMBL/GenBank/DDBJ databases">
        <title>Genomic Encyclopedia of Archaeal and Bacterial Type Strains, Phase II (KMG-II): from individual species to whole genera.</title>
        <authorList>
            <person name="Goeker M."/>
        </authorList>
    </citation>
    <scope>NUCLEOTIDE SEQUENCE [LARGE SCALE GENOMIC DNA]</scope>
    <source>
        <strain evidence="9 10">DSM 28353</strain>
    </source>
</reference>
<name>A0A4R6W8L7_9SPHI</name>
<dbReference type="GO" id="GO:0009279">
    <property type="term" value="C:cell outer membrane"/>
    <property type="evidence" value="ECO:0007669"/>
    <property type="project" value="UniProtKB-SubCell"/>
</dbReference>
<dbReference type="PANTHER" id="PTHR30026">
    <property type="entry name" value="OUTER MEMBRANE PROTEIN TOLC"/>
    <property type="match status" value="1"/>
</dbReference>
<protein>
    <submittedName>
        <fullName evidence="9">Outer membrane protein TolC</fullName>
    </submittedName>
</protein>
<evidence type="ECO:0000256" key="2">
    <source>
        <dbReference type="ARBA" id="ARBA00007613"/>
    </source>
</evidence>
<evidence type="ECO:0000256" key="5">
    <source>
        <dbReference type="ARBA" id="ARBA00022692"/>
    </source>
</evidence>
<keyword evidence="5" id="KW-0812">Transmembrane</keyword>
<comment type="subcellular location">
    <subcellularLocation>
        <location evidence="1">Cell outer membrane</location>
    </subcellularLocation>
</comment>
<comment type="caution">
    <text evidence="9">The sequence shown here is derived from an EMBL/GenBank/DDBJ whole genome shotgun (WGS) entry which is preliminary data.</text>
</comment>
<dbReference type="GO" id="GO:0015288">
    <property type="term" value="F:porin activity"/>
    <property type="evidence" value="ECO:0007669"/>
    <property type="project" value="TreeGrafter"/>
</dbReference>
<evidence type="ECO:0000256" key="1">
    <source>
        <dbReference type="ARBA" id="ARBA00004442"/>
    </source>
</evidence>
<evidence type="ECO:0000256" key="6">
    <source>
        <dbReference type="ARBA" id="ARBA00023136"/>
    </source>
</evidence>